<dbReference type="OrthoDB" id="2562743at2759"/>
<name>A0A1B9IPZ9_9TREE</name>
<proteinExistence type="predicted"/>
<keyword evidence="1" id="KW-0175">Coiled coil</keyword>
<evidence type="ECO:0000313" key="2">
    <source>
        <dbReference type="EMBL" id="OCF57612.1"/>
    </source>
</evidence>
<feature type="coiled-coil region" evidence="1">
    <location>
        <begin position="314"/>
        <end position="341"/>
    </location>
</feature>
<reference evidence="3" key="2">
    <citation type="submission" date="2013-12" db="EMBL/GenBank/DDBJ databases">
        <title>Evolution of pathogenesis and genome organization in the Tremellales.</title>
        <authorList>
            <person name="Cuomo C."/>
            <person name="Litvintseva A."/>
            <person name="Heitman J."/>
            <person name="Chen Y."/>
            <person name="Sun S."/>
            <person name="Springer D."/>
            <person name="Dromer F."/>
            <person name="Young S."/>
            <person name="Zeng Q."/>
            <person name="Chapman S."/>
            <person name="Gujja S."/>
            <person name="Saif S."/>
            <person name="Birren B."/>
        </authorList>
    </citation>
    <scope>NUCLEOTIDE SEQUENCE [LARGE SCALE GENOMIC DNA]</scope>
    <source>
        <strain evidence="3">CBS 10435</strain>
    </source>
</reference>
<dbReference type="EMBL" id="KI669463">
    <property type="protein sequence ID" value="OCF57612.1"/>
    <property type="molecule type" value="Genomic_DNA"/>
</dbReference>
<dbReference type="AlphaFoldDB" id="A0A1B9IPZ9"/>
<evidence type="ECO:0000313" key="3">
    <source>
        <dbReference type="Proteomes" id="UP000092583"/>
    </source>
</evidence>
<organism evidence="2 3">
    <name type="scientific">Kwoniella mangroviensis CBS 10435</name>
    <dbReference type="NCBI Taxonomy" id="1331196"/>
    <lineage>
        <taxon>Eukaryota</taxon>
        <taxon>Fungi</taxon>
        <taxon>Dikarya</taxon>
        <taxon>Basidiomycota</taxon>
        <taxon>Agaricomycotina</taxon>
        <taxon>Tremellomycetes</taxon>
        <taxon>Tremellales</taxon>
        <taxon>Cryptococcaceae</taxon>
        <taxon>Kwoniella</taxon>
    </lineage>
</organism>
<gene>
    <name evidence="2" type="ORF">L486_05072</name>
</gene>
<protein>
    <submittedName>
        <fullName evidence="2">Uncharacterized protein</fullName>
    </submittedName>
</protein>
<dbReference type="Proteomes" id="UP000092583">
    <property type="component" value="Unassembled WGS sequence"/>
</dbReference>
<accession>A0A1B9IPZ9</accession>
<keyword evidence="3" id="KW-1185">Reference proteome</keyword>
<dbReference type="STRING" id="1331196.A0A1B9IPZ9"/>
<evidence type="ECO:0000256" key="1">
    <source>
        <dbReference type="SAM" id="Coils"/>
    </source>
</evidence>
<dbReference type="PANTHER" id="PTHR21974:SF2">
    <property type="entry name" value="RE15880P"/>
    <property type="match status" value="1"/>
</dbReference>
<feature type="coiled-coil region" evidence="1">
    <location>
        <begin position="109"/>
        <end position="150"/>
    </location>
</feature>
<sequence>MSVEEHIQSSLSLNNQLLSILSSTDHSIPEFRQQQLYLSDLTSQLSSIDAKLKELDRVREKEKKEHISYRDSVFKRFAYKSTGRKEKFEKKAEKEEKDYFDNLHSTQLAQDSRKQLIELIEQAKSAENDLKGLVDKHQNAQRELDQLYDSIFSGSTPRYPQEDDLEQQSNDALSAYHSLRQTLEAELQVKNLMEQASRAMRACLDHMRSAEGYSTWDMWGGGTMSDMMERNELSSADRQWSSVQLLTQQAKNLSQAVRDLPQVKVAMGNIMSDVFFDNIFTDMAFHDKIKNSIYELNVAADMVERNRQENEIRLNDMGKELKGREERLERSRRDLQDLRSEIFRKIGEGQK</sequence>
<dbReference type="PANTHER" id="PTHR21974">
    <property type="entry name" value="RE15880P"/>
    <property type="match status" value="1"/>
</dbReference>
<feature type="coiled-coil region" evidence="1">
    <location>
        <begin position="38"/>
        <end position="65"/>
    </location>
</feature>
<reference evidence="2 3" key="1">
    <citation type="submission" date="2013-07" db="EMBL/GenBank/DDBJ databases">
        <title>The Genome Sequence of Kwoniella mangroviensis CBS10435.</title>
        <authorList>
            <consortium name="The Broad Institute Genome Sequencing Platform"/>
            <person name="Cuomo C."/>
            <person name="Litvintseva A."/>
            <person name="Chen Y."/>
            <person name="Heitman J."/>
            <person name="Sun S."/>
            <person name="Springer D."/>
            <person name="Dromer F."/>
            <person name="Young S.K."/>
            <person name="Zeng Q."/>
            <person name="Gargeya S."/>
            <person name="Fitzgerald M."/>
            <person name="Abouelleil A."/>
            <person name="Alvarado L."/>
            <person name="Berlin A.M."/>
            <person name="Chapman S.B."/>
            <person name="Dewar J."/>
            <person name="Goldberg J."/>
            <person name="Griggs A."/>
            <person name="Gujja S."/>
            <person name="Hansen M."/>
            <person name="Howarth C."/>
            <person name="Imamovic A."/>
            <person name="Larimer J."/>
            <person name="McCowan C."/>
            <person name="Murphy C."/>
            <person name="Pearson M."/>
            <person name="Priest M."/>
            <person name="Roberts A."/>
            <person name="Saif S."/>
            <person name="Shea T."/>
            <person name="Sykes S."/>
            <person name="Wortman J."/>
            <person name="Nusbaum C."/>
            <person name="Birren B."/>
        </authorList>
    </citation>
    <scope>NUCLEOTIDE SEQUENCE [LARGE SCALE GENOMIC DNA]</scope>
    <source>
        <strain evidence="2 3">CBS 10435</strain>
    </source>
</reference>